<organism evidence="10 11">
    <name type="scientific">Candidatus Collierbacteria bacterium RIFOXYD1_FULL_40_9</name>
    <dbReference type="NCBI Taxonomy" id="1817731"/>
    <lineage>
        <taxon>Bacteria</taxon>
        <taxon>Candidatus Collieribacteriota</taxon>
    </lineage>
</organism>
<dbReference type="Pfam" id="PF12704">
    <property type="entry name" value="MacB_PCD"/>
    <property type="match status" value="1"/>
</dbReference>
<feature type="domain" description="ABC3 transporter permease C-terminal" evidence="8">
    <location>
        <begin position="284"/>
        <end position="394"/>
    </location>
</feature>
<keyword evidence="5 7" id="KW-0472">Membrane</keyword>
<evidence type="ECO:0000256" key="4">
    <source>
        <dbReference type="ARBA" id="ARBA00022989"/>
    </source>
</evidence>
<dbReference type="Pfam" id="PF02687">
    <property type="entry name" value="FtsX"/>
    <property type="match status" value="1"/>
</dbReference>
<protein>
    <recommendedName>
        <fullName evidence="12">ABC transporter permease</fullName>
    </recommendedName>
</protein>
<name>A0A1F5FW84_9BACT</name>
<dbReference type="InterPro" id="IPR050250">
    <property type="entry name" value="Macrolide_Exporter_MacB"/>
</dbReference>
<evidence type="ECO:0000256" key="7">
    <source>
        <dbReference type="SAM" id="Phobius"/>
    </source>
</evidence>
<dbReference type="InterPro" id="IPR003838">
    <property type="entry name" value="ABC3_permease_C"/>
</dbReference>
<evidence type="ECO:0000259" key="9">
    <source>
        <dbReference type="Pfam" id="PF12704"/>
    </source>
</evidence>
<comment type="caution">
    <text evidence="10">The sequence shown here is derived from an EMBL/GenBank/DDBJ whole genome shotgun (WGS) entry which is preliminary data.</text>
</comment>
<reference evidence="10 11" key="1">
    <citation type="journal article" date="2016" name="Nat. Commun.">
        <title>Thousands of microbial genomes shed light on interconnected biogeochemical processes in an aquifer system.</title>
        <authorList>
            <person name="Anantharaman K."/>
            <person name="Brown C.T."/>
            <person name="Hug L.A."/>
            <person name="Sharon I."/>
            <person name="Castelle C.J."/>
            <person name="Probst A.J."/>
            <person name="Thomas B.C."/>
            <person name="Singh A."/>
            <person name="Wilkins M.J."/>
            <person name="Karaoz U."/>
            <person name="Brodie E.L."/>
            <person name="Williams K.H."/>
            <person name="Hubbard S.S."/>
            <person name="Banfield J.F."/>
        </authorList>
    </citation>
    <scope>NUCLEOTIDE SEQUENCE [LARGE SCALE GENOMIC DNA]</scope>
</reference>
<dbReference type="Proteomes" id="UP000179237">
    <property type="component" value="Unassembled WGS sequence"/>
</dbReference>
<evidence type="ECO:0000256" key="1">
    <source>
        <dbReference type="ARBA" id="ARBA00004651"/>
    </source>
</evidence>
<gene>
    <name evidence="10" type="ORF">A2572_03875</name>
</gene>
<dbReference type="PANTHER" id="PTHR30572">
    <property type="entry name" value="MEMBRANE COMPONENT OF TRANSPORTER-RELATED"/>
    <property type="match status" value="1"/>
</dbReference>
<dbReference type="EMBL" id="MFAQ01000008">
    <property type="protein sequence ID" value="OGD83804.1"/>
    <property type="molecule type" value="Genomic_DNA"/>
</dbReference>
<feature type="transmembrane region" description="Helical" evidence="7">
    <location>
        <begin position="279"/>
        <end position="304"/>
    </location>
</feature>
<keyword evidence="4 7" id="KW-1133">Transmembrane helix</keyword>
<feature type="transmembrane region" description="Helical" evidence="7">
    <location>
        <begin position="364"/>
        <end position="384"/>
    </location>
</feature>
<keyword evidence="3 7" id="KW-0812">Transmembrane</keyword>
<evidence type="ECO:0000259" key="8">
    <source>
        <dbReference type="Pfam" id="PF02687"/>
    </source>
</evidence>
<dbReference type="GO" id="GO:0005886">
    <property type="term" value="C:plasma membrane"/>
    <property type="evidence" value="ECO:0007669"/>
    <property type="project" value="UniProtKB-SubCell"/>
</dbReference>
<evidence type="ECO:0000256" key="2">
    <source>
        <dbReference type="ARBA" id="ARBA00022475"/>
    </source>
</evidence>
<dbReference type="GO" id="GO:0022857">
    <property type="term" value="F:transmembrane transporter activity"/>
    <property type="evidence" value="ECO:0007669"/>
    <property type="project" value="TreeGrafter"/>
</dbReference>
<dbReference type="PANTHER" id="PTHR30572:SF4">
    <property type="entry name" value="ABC TRANSPORTER PERMEASE YTRF"/>
    <property type="match status" value="1"/>
</dbReference>
<evidence type="ECO:0000313" key="10">
    <source>
        <dbReference type="EMBL" id="OGD83804.1"/>
    </source>
</evidence>
<dbReference type="AlphaFoldDB" id="A0A1F5FW84"/>
<keyword evidence="2" id="KW-1003">Cell membrane</keyword>
<dbReference type="InterPro" id="IPR025857">
    <property type="entry name" value="MacB_PCD"/>
</dbReference>
<feature type="transmembrane region" description="Helical" evidence="7">
    <location>
        <begin position="21"/>
        <end position="47"/>
    </location>
</feature>
<evidence type="ECO:0000313" key="11">
    <source>
        <dbReference type="Proteomes" id="UP000179237"/>
    </source>
</evidence>
<comment type="subcellular location">
    <subcellularLocation>
        <location evidence="1">Cell membrane</location>
        <topology evidence="1">Multi-pass membrane protein</topology>
    </subcellularLocation>
</comment>
<sequence length="401" mass="43114">MLNKLSPLLKSALADFRRDKVRTALTSLGIMIGVMSVVMLIALGLGLKNYISGQFENLGANLVMILPGSGFTGEGGGSFGGQGLVGGAEFDEKDIRDLRKVEGLEYVVPLVFKSGLIQGEKDEKVASIMGVNEDYFELMNSKILSGVIFDKTDVSNNAKVAVLGYSLAEEIFEKANEAVGKSVRTQGIRLKVIGVIEKTGDREQDSAVIMPYSTTFGSINPQKTFWSIYLGVPSEEEVESVSSEAEKVLLKRYEEDDFAITEQAEILTTVNQIFGMINLVLVAIGSISLLVGGVGIMNIMYATVTERTKEIGIRRAVGARRSDILTQFLTESLVLSLFGGLAGLLLSAALVALIRIWFPVAMNLTAVIVAFGVSSAIGIFFGVFPAKKAAALSPIEAIRYE</sequence>
<feature type="domain" description="MacB-like periplasmic core" evidence="9">
    <location>
        <begin position="23"/>
        <end position="247"/>
    </location>
</feature>
<feature type="transmembrane region" description="Helical" evidence="7">
    <location>
        <begin position="325"/>
        <end position="358"/>
    </location>
</feature>
<evidence type="ECO:0000256" key="5">
    <source>
        <dbReference type="ARBA" id="ARBA00023136"/>
    </source>
</evidence>
<evidence type="ECO:0008006" key="12">
    <source>
        <dbReference type="Google" id="ProtNLM"/>
    </source>
</evidence>
<comment type="similarity">
    <text evidence="6">Belongs to the ABC-4 integral membrane protein family.</text>
</comment>
<proteinExistence type="inferred from homology"/>
<evidence type="ECO:0000256" key="6">
    <source>
        <dbReference type="ARBA" id="ARBA00038076"/>
    </source>
</evidence>
<evidence type="ECO:0000256" key="3">
    <source>
        <dbReference type="ARBA" id="ARBA00022692"/>
    </source>
</evidence>
<accession>A0A1F5FW84</accession>